<accession>W0QH96</accession>
<dbReference type="SUPFAM" id="SSF46785">
    <property type="entry name" value="Winged helix' DNA-binding domain"/>
    <property type="match status" value="1"/>
</dbReference>
<evidence type="ECO:0000259" key="3">
    <source>
        <dbReference type="Pfam" id="PF00294"/>
    </source>
</evidence>
<dbReference type="Pfam" id="PF00294">
    <property type="entry name" value="PfkB"/>
    <property type="match status" value="1"/>
</dbReference>
<keyword evidence="2 4" id="KW-0418">Kinase</keyword>
<dbReference type="eggNOG" id="COG1522">
    <property type="taxonomic scope" value="Bacteria"/>
</dbReference>
<dbReference type="GO" id="GO:0016301">
    <property type="term" value="F:kinase activity"/>
    <property type="evidence" value="ECO:0007669"/>
    <property type="project" value="UniProtKB-KW"/>
</dbReference>
<keyword evidence="1" id="KW-0808">Transferase</keyword>
<name>W0QH96_9PAST</name>
<evidence type="ECO:0000256" key="1">
    <source>
        <dbReference type="ARBA" id="ARBA00022679"/>
    </source>
</evidence>
<evidence type="ECO:0000256" key="2">
    <source>
        <dbReference type="ARBA" id="ARBA00022777"/>
    </source>
</evidence>
<dbReference type="GO" id="GO:0016798">
    <property type="term" value="F:hydrolase activity, acting on glycosyl bonds"/>
    <property type="evidence" value="ECO:0007669"/>
    <property type="project" value="TreeGrafter"/>
</dbReference>
<dbReference type="SUPFAM" id="SSF53613">
    <property type="entry name" value="Ribokinase-like"/>
    <property type="match status" value="1"/>
</dbReference>
<dbReference type="InterPro" id="IPR011611">
    <property type="entry name" value="PfkB_dom"/>
</dbReference>
<proteinExistence type="predicted"/>
<dbReference type="HOGENOM" id="CLU_027634_11_2_6"/>
<dbReference type="GO" id="GO:0004730">
    <property type="term" value="F:pseudouridylate synthase activity"/>
    <property type="evidence" value="ECO:0007669"/>
    <property type="project" value="TreeGrafter"/>
</dbReference>
<keyword evidence="5" id="KW-1185">Reference proteome</keyword>
<dbReference type="Pfam" id="PF13412">
    <property type="entry name" value="HTH_24"/>
    <property type="match status" value="1"/>
</dbReference>
<reference evidence="4 5" key="1">
    <citation type="submission" date="2013-12" db="EMBL/GenBank/DDBJ databases">
        <title>Annotation of the Mannheimia varigena USDA-ARS-USMARC-1296 complete genome.</title>
        <authorList>
            <person name="Harhay G.P."/>
            <person name="Clawson M.L."/>
            <person name="Murray R.W."/>
            <person name="Lubbers B.V."/>
            <person name="Heaton M.P."/>
            <person name="Chitko-Mckown C.G."/>
            <person name="Harhay D.M."/>
            <person name="Smith T.P.L."/>
        </authorList>
    </citation>
    <scope>NUCLEOTIDE SEQUENCE [LARGE SCALE GENOMIC DNA]</scope>
    <source>
        <strain evidence="4 5">USDA-ARS-USMARC-1296</strain>
    </source>
</reference>
<gene>
    <name evidence="4" type="ORF">X808_21200</name>
</gene>
<dbReference type="PANTHER" id="PTHR42909">
    <property type="entry name" value="ZGC:136858"/>
    <property type="match status" value="1"/>
</dbReference>
<dbReference type="AlphaFoldDB" id="W0QH96"/>
<organism evidence="4 5">
    <name type="scientific">Mannheimia varigena USDA-ARS-USMARC-1296</name>
    <dbReference type="NCBI Taxonomy" id="1433287"/>
    <lineage>
        <taxon>Bacteria</taxon>
        <taxon>Pseudomonadati</taxon>
        <taxon>Pseudomonadota</taxon>
        <taxon>Gammaproteobacteria</taxon>
        <taxon>Pasteurellales</taxon>
        <taxon>Pasteurellaceae</taxon>
        <taxon>Mannheimia</taxon>
    </lineage>
</organism>
<dbReference type="Gene3D" id="3.40.1190.20">
    <property type="match status" value="1"/>
</dbReference>
<dbReference type="InterPro" id="IPR002173">
    <property type="entry name" value="Carboh/pur_kinase_PfkB_CS"/>
</dbReference>
<feature type="domain" description="Carbohydrate kinase PfkB" evidence="3">
    <location>
        <begin position="65"/>
        <end position="355"/>
    </location>
</feature>
<dbReference type="PROSITE" id="PS00584">
    <property type="entry name" value="PFKB_KINASES_2"/>
    <property type="match status" value="1"/>
</dbReference>
<evidence type="ECO:0000313" key="5">
    <source>
        <dbReference type="Proteomes" id="UP000066995"/>
    </source>
</evidence>
<dbReference type="eggNOG" id="COG0524">
    <property type="taxonomic scope" value="Bacteria"/>
</dbReference>
<dbReference type="GO" id="GO:0005737">
    <property type="term" value="C:cytoplasm"/>
    <property type="evidence" value="ECO:0007669"/>
    <property type="project" value="TreeGrafter"/>
</dbReference>
<dbReference type="KEGG" id="mvi:X808_21200"/>
<dbReference type="CDD" id="cd01941">
    <property type="entry name" value="YeiC_kinase_like"/>
    <property type="match status" value="1"/>
</dbReference>
<protein>
    <submittedName>
        <fullName evidence="4">Carbohydrate kinase-like protein</fullName>
    </submittedName>
</protein>
<dbReference type="Proteomes" id="UP000066995">
    <property type="component" value="Chromosome"/>
</dbReference>
<evidence type="ECO:0000313" key="4">
    <source>
        <dbReference type="EMBL" id="AHG76638.1"/>
    </source>
</evidence>
<dbReference type="EMBL" id="CP006943">
    <property type="protein sequence ID" value="AHG76638.1"/>
    <property type="molecule type" value="Genomic_DNA"/>
</dbReference>
<dbReference type="PANTHER" id="PTHR42909:SF4">
    <property type="entry name" value="CARBOHYDRATE KINASE, PFKB FAMILY"/>
    <property type="match status" value="1"/>
</dbReference>
<dbReference type="InterPro" id="IPR036390">
    <property type="entry name" value="WH_DNA-bd_sf"/>
</dbReference>
<sequence>MFVRGDFMTDNERIIFELIRKNPFISQQDIADQVGLSRSAVANIISSLVKKEYLLGKAYVFNERNSVVCVGAANLDKKIKTDNELQGYTSNPITSQVSIGGVVRNIAENLGRLEQDVVLISTVGNDPEWSRIKTLSSPFMNTESVIVIEGQSTGCYTALLDIDGEMYLGLADMSIYDYFKPELLIKQQNYLRNAKCLVVDLNCPKETVEFLRAYAQKQQIKLAIIAVSEPKMKHLPKQLSGVDCLFINKGELGAFVGRVLDSEEKLKEAVNEVLDYGVEHIILTSGSKGVLSASKNTYQWYQVKQLEPSKIVDVTGAGDSFSAAFIDAWLQDKNEQQCILAGMTNAYYTIQSEFTVRPNLSKTQLQTEMENFYE</sequence>
<dbReference type="Gene3D" id="1.10.10.10">
    <property type="entry name" value="Winged helix-like DNA-binding domain superfamily/Winged helix DNA-binding domain"/>
    <property type="match status" value="1"/>
</dbReference>
<dbReference type="InterPro" id="IPR036388">
    <property type="entry name" value="WH-like_DNA-bd_sf"/>
</dbReference>
<dbReference type="STRING" id="1433287.X808_21200"/>
<dbReference type="InterPro" id="IPR029056">
    <property type="entry name" value="Ribokinase-like"/>
</dbReference>
<dbReference type="PATRIC" id="fig|1433287.3.peg.2115"/>